<dbReference type="GO" id="GO:0008757">
    <property type="term" value="F:S-adenosylmethionine-dependent methyltransferase activity"/>
    <property type="evidence" value="ECO:0007669"/>
    <property type="project" value="InterPro"/>
</dbReference>
<protein>
    <recommendedName>
        <fullName evidence="2">Methyltransferase type 11 domain-containing protein</fullName>
    </recommendedName>
</protein>
<keyword evidence="1" id="KW-0808">Transferase</keyword>
<evidence type="ECO:0000256" key="1">
    <source>
        <dbReference type="ARBA" id="ARBA00022679"/>
    </source>
</evidence>
<evidence type="ECO:0000313" key="3">
    <source>
        <dbReference type="EMBL" id="CUS34213.1"/>
    </source>
</evidence>
<proteinExistence type="predicted"/>
<dbReference type="InterPro" id="IPR050447">
    <property type="entry name" value="Erg6_SMT_methyltransf"/>
</dbReference>
<name>A0A0S4L9N2_9BACT</name>
<dbReference type="STRING" id="1742973.COMA2_160038"/>
<dbReference type="InterPro" id="IPR013216">
    <property type="entry name" value="Methyltransf_11"/>
</dbReference>
<dbReference type="Gene3D" id="3.40.50.150">
    <property type="entry name" value="Vaccinia Virus protein VP39"/>
    <property type="match status" value="1"/>
</dbReference>
<keyword evidence="4" id="KW-1185">Reference proteome</keyword>
<dbReference type="SUPFAM" id="SSF158997">
    <property type="entry name" value="Trm112p-like"/>
    <property type="match status" value="1"/>
</dbReference>
<dbReference type="AlphaFoldDB" id="A0A0S4L9N2"/>
<dbReference type="InterPro" id="IPR005651">
    <property type="entry name" value="Trm112-like"/>
</dbReference>
<sequence length="387" mass="44536">MKPRALEFLVCPIDRTQLELVEWEATPSKLSVEEIGRVERLGLDLALFSREIVTGVLLNRNRKVFYPIYKGVPRLLTFPTGVADNFAKQYAERIGRELLGFTTPRQAATPGEETVLRTFSSEWVNYDWDGRSYWNLNAAELYDCMHFLLDLSRRPVKDKLVLEVGIGIGGIADYMAGKEECELIGMDLGHAVDPAYRHFGMNAFLHIVQASVFTPPFRESTFDLAYSQGVIHHTFSTKTAFDRLCKLPKPGGRLYIWVYNPASEQRTVIRRIIMLMERMFRPVCWRLPERLQTVALLPIIPLYLIHQNLYARRSVTGSIKYGWREALHAARDRFTPRFAHRHTEEEVCGWFREAGYVQLRCASKREYQELTGLSILANETAVDGVRT</sequence>
<reference evidence="4" key="1">
    <citation type="submission" date="2015-10" db="EMBL/GenBank/DDBJ databases">
        <authorList>
            <person name="Luecker S."/>
            <person name="Luecker S."/>
        </authorList>
    </citation>
    <scope>NUCLEOTIDE SEQUENCE [LARGE SCALE GENOMIC DNA]</scope>
</reference>
<dbReference type="Proteomes" id="UP000198736">
    <property type="component" value="Unassembled WGS sequence"/>
</dbReference>
<dbReference type="InterPro" id="IPR029063">
    <property type="entry name" value="SAM-dependent_MTases_sf"/>
</dbReference>
<dbReference type="CDD" id="cd02440">
    <property type="entry name" value="AdoMet_MTases"/>
    <property type="match status" value="1"/>
</dbReference>
<dbReference type="EMBL" id="CZPZ01000008">
    <property type="protein sequence ID" value="CUS34213.1"/>
    <property type="molecule type" value="Genomic_DNA"/>
</dbReference>
<dbReference type="Pfam" id="PF08241">
    <property type="entry name" value="Methyltransf_11"/>
    <property type="match status" value="1"/>
</dbReference>
<accession>A0A0S4L9N2</accession>
<organism evidence="3 4">
    <name type="scientific">Candidatus Nitrospira nitrificans</name>
    <dbReference type="NCBI Taxonomy" id="1742973"/>
    <lineage>
        <taxon>Bacteria</taxon>
        <taxon>Pseudomonadati</taxon>
        <taxon>Nitrospirota</taxon>
        <taxon>Nitrospiria</taxon>
        <taxon>Nitrospirales</taxon>
        <taxon>Nitrospiraceae</taxon>
        <taxon>Nitrospira</taxon>
    </lineage>
</organism>
<evidence type="ECO:0000313" key="4">
    <source>
        <dbReference type="Proteomes" id="UP000198736"/>
    </source>
</evidence>
<dbReference type="PANTHER" id="PTHR44068">
    <property type="entry name" value="ZGC:194242"/>
    <property type="match status" value="1"/>
</dbReference>
<gene>
    <name evidence="3" type="ORF">COMA2_160038</name>
</gene>
<dbReference type="SUPFAM" id="SSF53335">
    <property type="entry name" value="S-adenosyl-L-methionine-dependent methyltransferases"/>
    <property type="match status" value="1"/>
</dbReference>
<evidence type="ECO:0000259" key="2">
    <source>
        <dbReference type="Pfam" id="PF08241"/>
    </source>
</evidence>
<dbReference type="RefSeq" id="WP_090895606.1">
    <property type="nucleotide sequence ID" value="NZ_CZPZ01000008.1"/>
</dbReference>
<feature type="domain" description="Methyltransferase type 11" evidence="2">
    <location>
        <begin position="162"/>
        <end position="256"/>
    </location>
</feature>
<dbReference type="PANTHER" id="PTHR44068:SF11">
    <property type="entry name" value="GERANYL DIPHOSPHATE 2-C-METHYLTRANSFERASE"/>
    <property type="match status" value="1"/>
</dbReference>
<dbReference type="Pfam" id="PF03966">
    <property type="entry name" value="Trm112p"/>
    <property type="match status" value="1"/>
</dbReference>
<dbReference type="OrthoDB" id="3206826at2"/>